<protein>
    <submittedName>
        <fullName evidence="1">Uncharacterized protein</fullName>
    </submittedName>
</protein>
<organism evidence="1 2">
    <name type="scientific">Vitis vinifera</name>
    <name type="common">Grape</name>
    <dbReference type="NCBI Taxonomy" id="29760"/>
    <lineage>
        <taxon>Eukaryota</taxon>
        <taxon>Viridiplantae</taxon>
        <taxon>Streptophyta</taxon>
        <taxon>Embryophyta</taxon>
        <taxon>Tracheophyta</taxon>
        <taxon>Spermatophyta</taxon>
        <taxon>Magnoliopsida</taxon>
        <taxon>eudicotyledons</taxon>
        <taxon>Gunneridae</taxon>
        <taxon>Pentapetalae</taxon>
        <taxon>rosids</taxon>
        <taxon>Vitales</taxon>
        <taxon>Vitaceae</taxon>
        <taxon>Viteae</taxon>
        <taxon>Vitis</taxon>
    </lineage>
</organism>
<dbReference type="PaxDb" id="29760-VIT_01s0011g04440.t01"/>
<reference evidence="2" key="1">
    <citation type="journal article" date="2007" name="Nature">
        <title>The grapevine genome sequence suggests ancestral hexaploidization in major angiosperm phyla.</title>
        <authorList>
            <consortium name="The French-Italian Public Consortium for Grapevine Genome Characterization."/>
            <person name="Jaillon O."/>
            <person name="Aury J.-M."/>
            <person name="Noel B."/>
            <person name="Policriti A."/>
            <person name="Clepet C."/>
            <person name="Casagrande A."/>
            <person name="Choisne N."/>
            <person name="Aubourg S."/>
            <person name="Vitulo N."/>
            <person name="Jubin C."/>
            <person name="Vezzi A."/>
            <person name="Legeai F."/>
            <person name="Hugueney P."/>
            <person name="Dasilva C."/>
            <person name="Horner D."/>
            <person name="Mica E."/>
            <person name="Jublot D."/>
            <person name="Poulain J."/>
            <person name="Bruyere C."/>
            <person name="Billault A."/>
            <person name="Segurens B."/>
            <person name="Gouyvenoux M."/>
            <person name="Ugarte E."/>
            <person name="Cattonaro F."/>
            <person name="Anthouard V."/>
            <person name="Vico V."/>
            <person name="Del Fabbro C."/>
            <person name="Alaux M."/>
            <person name="Di Gaspero G."/>
            <person name="Dumas V."/>
            <person name="Felice N."/>
            <person name="Paillard S."/>
            <person name="Juman I."/>
            <person name="Moroldo M."/>
            <person name="Scalabrin S."/>
            <person name="Canaguier A."/>
            <person name="Le Clainche I."/>
            <person name="Malacrida G."/>
            <person name="Durand E."/>
            <person name="Pesole G."/>
            <person name="Laucou V."/>
            <person name="Chatelet P."/>
            <person name="Merdinoglu D."/>
            <person name="Delledonne M."/>
            <person name="Pezzotti M."/>
            <person name="Lecharny A."/>
            <person name="Scarpelli C."/>
            <person name="Artiguenave F."/>
            <person name="Pe M.E."/>
            <person name="Valle G."/>
            <person name="Morgante M."/>
            <person name="Caboche M."/>
            <person name="Adam-Blondon A.-F."/>
            <person name="Weissenbach J."/>
            <person name="Quetier F."/>
            <person name="Wincker P."/>
        </authorList>
    </citation>
    <scope>NUCLEOTIDE SEQUENCE [LARGE SCALE GENOMIC DNA]</scope>
    <source>
        <strain evidence="2">cv. Pinot noir / PN40024</strain>
    </source>
</reference>
<accession>D7T8X1</accession>
<evidence type="ECO:0000313" key="1">
    <source>
        <dbReference type="EMBL" id="CBI26942.3"/>
    </source>
</evidence>
<dbReference type="EMBL" id="FN595752">
    <property type="protein sequence ID" value="CBI26942.3"/>
    <property type="molecule type" value="Genomic_DNA"/>
</dbReference>
<keyword evidence="2" id="KW-1185">Reference proteome</keyword>
<dbReference type="HOGENOM" id="CLU_2350930_0_0_1"/>
<dbReference type="AlphaFoldDB" id="D7T8X1"/>
<gene>
    <name evidence="1" type="ordered locus">VIT_01s0011g04440</name>
</gene>
<sequence length="97" mass="10823">MNYKFWGKVGLLGCAYGCCDPVTELVTSYMSVMMVGHLGELALSSTAIAISLSVASPAFVMHEEWLVHWRLYVGKLMAHNNIRSWELKLTLLLSPFS</sequence>
<dbReference type="InParanoid" id="D7T8X1"/>
<name>D7T8X1_VITVI</name>
<evidence type="ECO:0000313" key="2">
    <source>
        <dbReference type="Proteomes" id="UP000009183"/>
    </source>
</evidence>
<proteinExistence type="predicted"/>
<dbReference type="Proteomes" id="UP000009183">
    <property type="component" value="Chromosome 1"/>
</dbReference>